<name>A0AAV2CV34_9ROSI</name>
<proteinExistence type="predicted"/>
<gene>
    <name evidence="1" type="ORF">LTRI10_LOCUS7840</name>
</gene>
<dbReference type="EMBL" id="OZ034814">
    <property type="protein sequence ID" value="CAL1360400.1"/>
    <property type="molecule type" value="Genomic_DNA"/>
</dbReference>
<reference evidence="1 2" key="1">
    <citation type="submission" date="2024-04" db="EMBL/GenBank/DDBJ databases">
        <authorList>
            <person name="Fracassetti M."/>
        </authorList>
    </citation>
    <scope>NUCLEOTIDE SEQUENCE [LARGE SCALE GENOMIC DNA]</scope>
</reference>
<keyword evidence="2" id="KW-1185">Reference proteome</keyword>
<sequence length="81" mass="8775">MAKTKIPAIASHVTQQPYAGMAKAKIPATTFAKNKQPVGYVSRQVAVYLGESSDSGVGPIKKRLCAEVAKIFRKEKKQRTA</sequence>
<evidence type="ECO:0000313" key="1">
    <source>
        <dbReference type="EMBL" id="CAL1360400.1"/>
    </source>
</evidence>
<dbReference type="AlphaFoldDB" id="A0AAV2CV34"/>
<protein>
    <submittedName>
        <fullName evidence="1">Uncharacterized protein</fullName>
    </submittedName>
</protein>
<accession>A0AAV2CV34</accession>
<organism evidence="1 2">
    <name type="scientific">Linum trigynum</name>
    <dbReference type="NCBI Taxonomy" id="586398"/>
    <lineage>
        <taxon>Eukaryota</taxon>
        <taxon>Viridiplantae</taxon>
        <taxon>Streptophyta</taxon>
        <taxon>Embryophyta</taxon>
        <taxon>Tracheophyta</taxon>
        <taxon>Spermatophyta</taxon>
        <taxon>Magnoliopsida</taxon>
        <taxon>eudicotyledons</taxon>
        <taxon>Gunneridae</taxon>
        <taxon>Pentapetalae</taxon>
        <taxon>rosids</taxon>
        <taxon>fabids</taxon>
        <taxon>Malpighiales</taxon>
        <taxon>Linaceae</taxon>
        <taxon>Linum</taxon>
    </lineage>
</organism>
<dbReference type="Proteomes" id="UP001497516">
    <property type="component" value="Chromosome 10"/>
</dbReference>
<evidence type="ECO:0000313" key="2">
    <source>
        <dbReference type="Proteomes" id="UP001497516"/>
    </source>
</evidence>